<keyword evidence="2" id="KW-1185">Reference proteome</keyword>
<accession>A0AAW1NY14</accession>
<dbReference type="Proteomes" id="UP001465755">
    <property type="component" value="Unassembled WGS sequence"/>
</dbReference>
<proteinExistence type="predicted"/>
<dbReference type="EMBL" id="JALJOQ010000094">
    <property type="protein sequence ID" value="KAK9798936.1"/>
    <property type="molecule type" value="Genomic_DNA"/>
</dbReference>
<evidence type="ECO:0000313" key="1">
    <source>
        <dbReference type="EMBL" id="KAK9798936.1"/>
    </source>
</evidence>
<protein>
    <submittedName>
        <fullName evidence="1">Uncharacterized protein</fullName>
    </submittedName>
</protein>
<gene>
    <name evidence="1" type="ORF">WJX73_004282</name>
</gene>
<dbReference type="AlphaFoldDB" id="A0AAW1NY14"/>
<name>A0AAW1NY14_9CHLO</name>
<evidence type="ECO:0000313" key="2">
    <source>
        <dbReference type="Proteomes" id="UP001465755"/>
    </source>
</evidence>
<organism evidence="1 2">
    <name type="scientific">Symbiochloris irregularis</name>
    <dbReference type="NCBI Taxonomy" id="706552"/>
    <lineage>
        <taxon>Eukaryota</taxon>
        <taxon>Viridiplantae</taxon>
        <taxon>Chlorophyta</taxon>
        <taxon>core chlorophytes</taxon>
        <taxon>Trebouxiophyceae</taxon>
        <taxon>Trebouxiales</taxon>
        <taxon>Trebouxiaceae</taxon>
        <taxon>Symbiochloris</taxon>
    </lineage>
</organism>
<comment type="caution">
    <text evidence="1">The sequence shown here is derived from an EMBL/GenBank/DDBJ whole genome shotgun (WGS) entry which is preliminary data.</text>
</comment>
<reference evidence="1 2" key="1">
    <citation type="journal article" date="2024" name="Nat. Commun.">
        <title>Phylogenomics reveals the evolutionary origins of lichenization in chlorophyte algae.</title>
        <authorList>
            <person name="Puginier C."/>
            <person name="Libourel C."/>
            <person name="Otte J."/>
            <person name="Skaloud P."/>
            <person name="Haon M."/>
            <person name="Grisel S."/>
            <person name="Petersen M."/>
            <person name="Berrin J.G."/>
            <person name="Delaux P.M."/>
            <person name="Dal Grande F."/>
            <person name="Keller J."/>
        </authorList>
    </citation>
    <scope>NUCLEOTIDE SEQUENCE [LARGE SCALE GENOMIC DNA]</scope>
    <source>
        <strain evidence="1 2">SAG 2036</strain>
    </source>
</reference>
<sequence>MTRQGKRIPSAAETVQAVKSLSASETDHEKLLELQTILTSALEPTLSPDHRKDQTSQLAKHFGPLAVQLVKICLEAIATQSSSDILEGLPAWLRLLRPADAAQNCAVLLRVLLKVVELFSATQKQTSNILVACTQALCLCASFQPRQIPQVATKLSGLVHVDILADLLDKAAAAKLLQHIRGSADDAAKACGILAVAVMAQSAATGSDAHRQAAWQTDTNSPGCQQFACLWGNAASREQQSHRPLLTAAQLRWGSNCFGNAASLRGSRA</sequence>